<dbReference type="Pfam" id="PF11951">
    <property type="entry name" value="Fungal_trans_2"/>
    <property type="match status" value="1"/>
</dbReference>
<evidence type="ECO:0008006" key="6">
    <source>
        <dbReference type="Google" id="ProtNLM"/>
    </source>
</evidence>
<dbReference type="HOGENOM" id="CLU_008719_1_2_1"/>
<proteinExistence type="predicted"/>
<dbReference type="EMBL" id="KL584716">
    <property type="protein sequence ID" value="KEQ70763.1"/>
    <property type="molecule type" value="Genomic_DNA"/>
</dbReference>
<dbReference type="OrthoDB" id="4525710at2759"/>
<dbReference type="GO" id="GO:0000976">
    <property type="term" value="F:transcription cis-regulatory region binding"/>
    <property type="evidence" value="ECO:0007669"/>
    <property type="project" value="TreeGrafter"/>
</dbReference>
<feature type="compositionally biased region" description="Polar residues" evidence="3">
    <location>
        <begin position="204"/>
        <end position="215"/>
    </location>
</feature>
<reference evidence="4 5" key="1">
    <citation type="journal article" date="2014" name="BMC Genomics">
        <title>Genome sequencing of four Aureobasidium pullulans varieties: biotechnological potential, stress tolerance, and description of new species.</title>
        <authorList>
            <person name="Gostin Ar C."/>
            <person name="Ohm R.A."/>
            <person name="Kogej T."/>
            <person name="Sonjak S."/>
            <person name="Turk M."/>
            <person name="Zajc J."/>
            <person name="Zalar P."/>
            <person name="Grube M."/>
            <person name="Sun H."/>
            <person name="Han J."/>
            <person name="Sharma A."/>
            <person name="Chiniquy J."/>
            <person name="Ngan C.Y."/>
            <person name="Lipzen A."/>
            <person name="Barry K."/>
            <person name="Grigoriev I.V."/>
            <person name="Gunde-Cimerman N."/>
        </authorList>
    </citation>
    <scope>NUCLEOTIDE SEQUENCE [LARGE SCALE GENOMIC DNA]</scope>
    <source>
        <strain evidence="4 5">CBS 147.97</strain>
    </source>
</reference>
<accession>A0A074WCT6</accession>
<dbReference type="InterPro" id="IPR021858">
    <property type="entry name" value="Fun_TF"/>
</dbReference>
<dbReference type="CDD" id="cd12148">
    <property type="entry name" value="fungal_TF_MHR"/>
    <property type="match status" value="1"/>
</dbReference>
<dbReference type="RefSeq" id="XP_013424997.1">
    <property type="nucleotide sequence ID" value="XM_013569543.1"/>
</dbReference>
<name>A0A074WCT6_9PEZI</name>
<feature type="region of interest" description="Disordered" evidence="3">
    <location>
        <begin position="152"/>
        <end position="172"/>
    </location>
</feature>
<protein>
    <recommendedName>
        <fullName evidence="6">Zn(2)-C6 fungal-type domain-containing protein</fullName>
    </recommendedName>
</protein>
<dbReference type="GO" id="GO:0005634">
    <property type="term" value="C:nucleus"/>
    <property type="evidence" value="ECO:0007669"/>
    <property type="project" value="UniProtKB-SubCell"/>
</dbReference>
<dbReference type="STRING" id="1043004.A0A074WCT6"/>
<evidence type="ECO:0000256" key="2">
    <source>
        <dbReference type="ARBA" id="ARBA00023242"/>
    </source>
</evidence>
<keyword evidence="5" id="KW-1185">Reference proteome</keyword>
<organism evidence="4 5">
    <name type="scientific">Aureobasidium namibiae CBS 147.97</name>
    <dbReference type="NCBI Taxonomy" id="1043004"/>
    <lineage>
        <taxon>Eukaryota</taxon>
        <taxon>Fungi</taxon>
        <taxon>Dikarya</taxon>
        <taxon>Ascomycota</taxon>
        <taxon>Pezizomycotina</taxon>
        <taxon>Dothideomycetes</taxon>
        <taxon>Dothideomycetidae</taxon>
        <taxon>Dothideales</taxon>
        <taxon>Saccotheciaceae</taxon>
        <taxon>Aureobasidium</taxon>
    </lineage>
</organism>
<dbReference type="GO" id="GO:0045944">
    <property type="term" value="P:positive regulation of transcription by RNA polymerase II"/>
    <property type="evidence" value="ECO:0007669"/>
    <property type="project" value="TreeGrafter"/>
</dbReference>
<comment type="subcellular location">
    <subcellularLocation>
        <location evidence="1">Nucleus</location>
    </subcellularLocation>
</comment>
<keyword evidence="2" id="KW-0539">Nucleus</keyword>
<dbReference type="InterPro" id="IPR001138">
    <property type="entry name" value="Zn2Cys6_DnaBD"/>
</dbReference>
<gene>
    <name evidence="4" type="ORF">M436DRAFT_75085</name>
</gene>
<dbReference type="CDD" id="cd00067">
    <property type="entry name" value="GAL4"/>
    <property type="match status" value="1"/>
</dbReference>
<dbReference type="Proteomes" id="UP000027730">
    <property type="component" value="Unassembled WGS sequence"/>
</dbReference>
<evidence type="ECO:0000313" key="5">
    <source>
        <dbReference type="Proteomes" id="UP000027730"/>
    </source>
</evidence>
<dbReference type="GeneID" id="25415592"/>
<dbReference type="AlphaFoldDB" id="A0A074WCT6"/>
<evidence type="ECO:0000256" key="1">
    <source>
        <dbReference type="ARBA" id="ARBA00004123"/>
    </source>
</evidence>
<dbReference type="GO" id="GO:0008270">
    <property type="term" value="F:zinc ion binding"/>
    <property type="evidence" value="ECO:0007669"/>
    <property type="project" value="InterPro"/>
</dbReference>
<feature type="region of interest" description="Disordered" evidence="3">
    <location>
        <begin position="94"/>
        <end position="135"/>
    </location>
</feature>
<evidence type="ECO:0000313" key="4">
    <source>
        <dbReference type="EMBL" id="KEQ70763.1"/>
    </source>
</evidence>
<evidence type="ECO:0000256" key="3">
    <source>
        <dbReference type="SAM" id="MobiDB-lite"/>
    </source>
</evidence>
<dbReference type="GO" id="GO:0000981">
    <property type="term" value="F:DNA-binding transcription factor activity, RNA polymerase II-specific"/>
    <property type="evidence" value="ECO:0007669"/>
    <property type="project" value="InterPro"/>
</dbReference>
<feature type="compositionally biased region" description="Polar residues" evidence="3">
    <location>
        <begin position="122"/>
        <end position="135"/>
    </location>
</feature>
<feature type="region of interest" description="Disordered" evidence="3">
    <location>
        <begin position="184"/>
        <end position="215"/>
    </location>
</feature>
<dbReference type="PANTHER" id="PTHR37534">
    <property type="entry name" value="TRANSCRIPTIONAL ACTIVATOR PROTEIN UGA3"/>
    <property type="match status" value="1"/>
</dbReference>
<dbReference type="PANTHER" id="PTHR37534:SF2">
    <property type="entry name" value="N-ACETYLTRANSFERASE DOMAIN-CONTAINING PROTEIN"/>
    <property type="match status" value="1"/>
</dbReference>
<sequence length="581" mass="65104">MPNDRSRCLSCRALHAKCTTDPGQRVCSRCRTLGKSQCIFETTQFKLCKSTTIAAQRTDFIYRPSQPWVPTDWKLAFVFETGDGLENIVQTTEDESIGASEKEVCTSEQFPNPHSDRDTAPNRPTESVNAASESTWAEPLHSAIELLNRQQHRPPQIHDSPEQIMSATPASSSTILSLPTTLEAEASPAGTSITSFEHQDSRSHTSGSTDITTSSMRPLTHREAILIHYFISVVSPWLDVLQDVPRFAQEVAQRATKSPMLLYAILAASSRHQSLGNNNWQEASDYLGKCLKLVIQALSHPEDCHSDNLLITVVCLRLYELFSHETFSALHLDGLASLSSAMPDFLKDGGLAEAAAWIALRHDVFIAMMSKQAPKFRLEDFDHSSVFQRRADPGGKAYKIILIWAKILRHLYSTDLSGLSTTWQGLEDAVSDWYAKKGFQPIFQQDANVDPDQPFPIISMINAPQVIALEFYYICQVYLYLYKPRTLQQDTSTTTQEDRHRAANDSICSIIGLASSNAWVDDANFPACHILITCGHHITDPLQRDHALRFCNHVSEHFGYRTNRTAAMLKYQWAEHDASES</sequence>